<keyword evidence="3" id="KW-1185">Reference proteome</keyword>
<dbReference type="RefSeq" id="WP_163496265.1">
    <property type="nucleotide sequence ID" value="NZ_CP048711.1"/>
</dbReference>
<feature type="domain" description="SnoaL-like" evidence="1">
    <location>
        <begin position="2"/>
        <end position="76"/>
    </location>
</feature>
<sequence>MDGLIAWLSNVQEDLESSSHTLSNMRFARRDDYAESECRGITYLCLKGSPPQNVMVVGRHFDKYERREGVWGFTHRALCVDWVQLMPRVDAEFDLTGAVEPGKMGPDDPFYSRLELLPGTVKTVGTARGN</sequence>
<protein>
    <recommendedName>
        <fullName evidence="1">SnoaL-like domain-containing protein</fullName>
    </recommendedName>
</protein>
<gene>
    <name evidence="2" type="ORF">G3T16_16970</name>
</gene>
<organism evidence="2 3">
    <name type="scientific">Kineobactrum salinum</name>
    <dbReference type="NCBI Taxonomy" id="2708301"/>
    <lineage>
        <taxon>Bacteria</taxon>
        <taxon>Pseudomonadati</taxon>
        <taxon>Pseudomonadota</taxon>
        <taxon>Gammaproteobacteria</taxon>
        <taxon>Cellvibrionales</taxon>
        <taxon>Halieaceae</taxon>
        <taxon>Kineobactrum</taxon>
    </lineage>
</organism>
<dbReference type="KEGG" id="kim:G3T16_16970"/>
<evidence type="ECO:0000259" key="1">
    <source>
        <dbReference type="Pfam" id="PF13577"/>
    </source>
</evidence>
<dbReference type="SUPFAM" id="SSF54427">
    <property type="entry name" value="NTF2-like"/>
    <property type="match status" value="1"/>
</dbReference>
<dbReference type="InterPro" id="IPR032710">
    <property type="entry name" value="NTF2-like_dom_sf"/>
</dbReference>
<dbReference type="Proteomes" id="UP000477680">
    <property type="component" value="Chromosome"/>
</dbReference>
<proteinExistence type="predicted"/>
<evidence type="ECO:0000313" key="2">
    <source>
        <dbReference type="EMBL" id="QIB66835.1"/>
    </source>
</evidence>
<name>A0A6C0U8I6_9GAMM</name>
<dbReference type="Gene3D" id="3.10.450.50">
    <property type="match status" value="1"/>
</dbReference>
<dbReference type="AlphaFoldDB" id="A0A6C0U8I6"/>
<dbReference type="InterPro" id="IPR037401">
    <property type="entry name" value="SnoaL-like"/>
</dbReference>
<accession>A0A6C0U8I6</accession>
<reference evidence="2 3" key="1">
    <citation type="submission" date="2020-02" db="EMBL/GenBank/DDBJ databases">
        <title>Genome sequencing for Kineobactrum sp. M2.</title>
        <authorList>
            <person name="Park S.-J."/>
        </authorList>
    </citation>
    <scope>NUCLEOTIDE SEQUENCE [LARGE SCALE GENOMIC DNA]</scope>
    <source>
        <strain evidence="2 3">M2</strain>
    </source>
</reference>
<dbReference type="EMBL" id="CP048711">
    <property type="protein sequence ID" value="QIB66835.1"/>
    <property type="molecule type" value="Genomic_DNA"/>
</dbReference>
<evidence type="ECO:0000313" key="3">
    <source>
        <dbReference type="Proteomes" id="UP000477680"/>
    </source>
</evidence>
<dbReference type="Pfam" id="PF13577">
    <property type="entry name" value="SnoaL_4"/>
    <property type="match status" value="1"/>
</dbReference>